<proteinExistence type="predicted"/>
<sequence length="116" mass="13635">LCSLAQHAKQETEIDSGNLKTKVIKQEEEEAPDVKLYSVAGDNKADDKPLTECIFFQCLRWRLWCRPLQRPQLRPFLIRTWMLLIKPKLGDQTVAHPSPLTVKWKKNRRKQAQIQR</sequence>
<feature type="non-terminal residue" evidence="1">
    <location>
        <position position="1"/>
    </location>
</feature>
<evidence type="ECO:0000313" key="2">
    <source>
        <dbReference type="Proteomes" id="UP001476798"/>
    </source>
</evidence>
<organism evidence="1 2">
    <name type="scientific">Goodea atripinnis</name>
    <dbReference type="NCBI Taxonomy" id="208336"/>
    <lineage>
        <taxon>Eukaryota</taxon>
        <taxon>Metazoa</taxon>
        <taxon>Chordata</taxon>
        <taxon>Craniata</taxon>
        <taxon>Vertebrata</taxon>
        <taxon>Euteleostomi</taxon>
        <taxon>Actinopterygii</taxon>
        <taxon>Neopterygii</taxon>
        <taxon>Teleostei</taxon>
        <taxon>Neoteleostei</taxon>
        <taxon>Acanthomorphata</taxon>
        <taxon>Ovalentaria</taxon>
        <taxon>Atherinomorphae</taxon>
        <taxon>Cyprinodontiformes</taxon>
        <taxon>Goodeidae</taxon>
        <taxon>Goodea</taxon>
    </lineage>
</organism>
<gene>
    <name evidence="1" type="ORF">GOODEAATRI_031862</name>
</gene>
<reference evidence="1 2" key="1">
    <citation type="submission" date="2021-06" db="EMBL/GenBank/DDBJ databases">
        <authorList>
            <person name="Palmer J.M."/>
        </authorList>
    </citation>
    <scope>NUCLEOTIDE SEQUENCE [LARGE SCALE GENOMIC DNA]</scope>
    <source>
        <strain evidence="1 2">GA_2019</strain>
        <tissue evidence="1">Muscle</tissue>
    </source>
</reference>
<evidence type="ECO:0000313" key="1">
    <source>
        <dbReference type="EMBL" id="MEQ2166786.1"/>
    </source>
</evidence>
<name>A0ABV0N609_9TELE</name>
<dbReference type="Proteomes" id="UP001476798">
    <property type="component" value="Unassembled WGS sequence"/>
</dbReference>
<protein>
    <submittedName>
        <fullName evidence="1">Uncharacterized protein</fullName>
    </submittedName>
</protein>
<accession>A0ABV0N609</accession>
<dbReference type="EMBL" id="JAHRIO010025640">
    <property type="protein sequence ID" value="MEQ2166786.1"/>
    <property type="molecule type" value="Genomic_DNA"/>
</dbReference>
<keyword evidence="2" id="KW-1185">Reference proteome</keyword>
<comment type="caution">
    <text evidence="1">The sequence shown here is derived from an EMBL/GenBank/DDBJ whole genome shotgun (WGS) entry which is preliminary data.</text>
</comment>